<dbReference type="EMBL" id="JABFUD020000001">
    <property type="protein sequence ID" value="KAI5084384.1"/>
    <property type="molecule type" value="Genomic_DNA"/>
</dbReference>
<dbReference type="AlphaFoldDB" id="A0A9D4ZQM9"/>
<keyword evidence="3" id="KW-1185">Reference proteome</keyword>
<accession>A0A9D4ZQM9</accession>
<proteinExistence type="predicted"/>
<dbReference type="OrthoDB" id="10491683at2759"/>
<evidence type="ECO:0000313" key="2">
    <source>
        <dbReference type="EMBL" id="KAI5084384.1"/>
    </source>
</evidence>
<sequence>MLQNPNSHDERHEEPPFPNDEHDSGLSLLSLDKHPFYLRLLQRDNSSRGFSSRRRLTPASLVPFLWESSPGLPKPNWLNLNSDHHDTANYSLAPPPIMERHHTICSFASARQDGGSIELRSADDSWLSSQIKTAFRRRSRRTASMTSMLLMGSSSSPSAVGSSIHGGRDNIQSPRNALDMEGPLGSSSSSSDSEHYHVSGSVKNLREYNQRGHFRTSKSFANNSIVQLSSKLNRRITSSKLKSCCCFHIHDREL</sequence>
<comment type="caution">
    <text evidence="2">The sequence shown here is derived from an EMBL/GenBank/DDBJ whole genome shotgun (WGS) entry which is preliminary data.</text>
</comment>
<reference evidence="2" key="1">
    <citation type="submission" date="2021-01" db="EMBL/GenBank/DDBJ databases">
        <title>Adiantum capillus-veneris genome.</title>
        <authorList>
            <person name="Fang Y."/>
            <person name="Liao Q."/>
        </authorList>
    </citation>
    <scope>NUCLEOTIDE SEQUENCE</scope>
    <source>
        <strain evidence="2">H3</strain>
        <tissue evidence="2">Leaf</tissue>
    </source>
</reference>
<feature type="region of interest" description="Disordered" evidence="1">
    <location>
        <begin position="1"/>
        <end position="25"/>
    </location>
</feature>
<feature type="compositionally biased region" description="Basic and acidic residues" evidence="1">
    <location>
        <begin position="7"/>
        <end position="24"/>
    </location>
</feature>
<name>A0A9D4ZQM9_ADICA</name>
<feature type="region of interest" description="Disordered" evidence="1">
    <location>
        <begin position="151"/>
        <end position="202"/>
    </location>
</feature>
<feature type="compositionally biased region" description="Low complexity" evidence="1">
    <location>
        <begin position="151"/>
        <end position="163"/>
    </location>
</feature>
<evidence type="ECO:0000313" key="3">
    <source>
        <dbReference type="Proteomes" id="UP000886520"/>
    </source>
</evidence>
<protein>
    <submittedName>
        <fullName evidence="2">Uncharacterized protein</fullName>
    </submittedName>
</protein>
<gene>
    <name evidence="2" type="ORF">GOP47_0000553</name>
</gene>
<organism evidence="2 3">
    <name type="scientific">Adiantum capillus-veneris</name>
    <name type="common">Maidenhair fern</name>
    <dbReference type="NCBI Taxonomy" id="13818"/>
    <lineage>
        <taxon>Eukaryota</taxon>
        <taxon>Viridiplantae</taxon>
        <taxon>Streptophyta</taxon>
        <taxon>Embryophyta</taxon>
        <taxon>Tracheophyta</taxon>
        <taxon>Polypodiopsida</taxon>
        <taxon>Polypodiidae</taxon>
        <taxon>Polypodiales</taxon>
        <taxon>Pteridineae</taxon>
        <taxon>Pteridaceae</taxon>
        <taxon>Vittarioideae</taxon>
        <taxon>Adiantum</taxon>
    </lineage>
</organism>
<evidence type="ECO:0000256" key="1">
    <source>
        <dbReference type="SAM" id="MobiDB-lite"/>
    </source>
</evidence>
<dbReference type="Proteomes" id="UP000886520">
    <property type="component" value="Chromosome 1"/>
</dbReference>